<dbReference type="Proteomes" id="UP000256345">
    <property type="component" value="Unassembled WGS sequence"/>
</dbReference>
<evidence type="ECO:0000313" key="4">
    <source>
        <dbReference type="Proteomes" id="UP000256345"/>
    </source>
</evidence>
<dbReference type="InterPro" id="IPR009078">
    <property type="entry name" value="Ferritin-like_SF"/>
</dbReference>
<accession>A0AAC8TBR2</accession>
<protein>
    <recommendedName>
        <fullName evidence="5">Ferritin-like domain-containing protein</fullName>
    </recommendedName>
</protein>
<organism evidence="1 3">
    <name type="scientific">Archangium gephyra</name>
    <dbReference type="NCBI Taxonomy" id="48"/>
    <lineage>
        <taxon>Bacteria</taxon>
        <taxon>Pseudomonadati</taxon>
        <taxon>Myxococcota</taxon>
        <taxon>Myxococcia</taxon>
        <taxon>Myxococcales</taxon>
        <taxon>Cystobacterineae</taxon>
        <taxon>Archangiaceae</taxon>
        <taxon>Archangium</taxon>
    </lineage>
</organism>
<evidence type="ECO:0000313" key="1">
    <source>
        <dbReference type="EMBL" id="AKI99967.1"/>
    </source>
</evidence>
<dbReference type="Proteomes" id="UP000035579">
    <property type="component" value="Chromosome"/>
</dbReference>
<evidence type="ECO:0000313" key="3">
    <source>
        <dbReference type="Proteomes" id="UP000035579"/>
    </source>
</evidence>
<dbReference type="SUPFAM" id="SSF47240">
    <property type="entry name" value="Ferritin-like"/>
    <property type="match status" value="2"/>
</dbReference>
<reference evidence="2 4" key="2">
    <citation type="submission" date="2018-08" db="EMBL/GenBank/DDBJ databases">
        <title>Genomic Encyclopedia of Archaeal and Bacterial Type Strains, Phase II (KMG-II): from individual species to whole genera.</title>
        <authorList>
            <person name="Goeker M."/>
        </authorList>
    </citation>
    <scope>NUCLEOTIDE SEQUENCE [LARGE SCALE GENOMIC DNA]</scope>
    <source>
        <strain evidence="2 4">DSM 2261</strain>
    </source>
</reference>
<dbReference type="KEGG" id="age:AA314_01594"/>
<keyword evidence="4" id="KW-1185">Reference proteome</keyword>
<reference evidence="1 3" key="1">
    <citation type="submission" date="2015-05" db="EMBL/GenBank/DDBJ databases">
        <title>Genome assembly of Archangium gephyra DSM 2261.</title>
        <authorList>
            <person name="Sharma G."/>
            <person name="Subramanian S."/>
        </authorList>
    </citation>
    <scope>NUCLEOTIDE SEQUENCE [LARGE SCALE GENOMIC DNA]</scope>
    <source>
        <strain evidence="1 3">DSM 2261</strain>
    </source>
</reference>
<dbReference type="RefSeq" id="WP_047854910.1">
    <property type="nucleotide sequence ID" value="NZ_CP011509.1"/>
</dbReference>
<dbReference type="EMBL" id="CP011509">
    <property type="protein sequence ID" value="AKI99967.1"/>
    <property type="molecule type" value="Genomic_DNA"/>
</dbReference>
<evidence type="ECO:0000313" key="2">
    <source>
        <dbReference type="EMBL" id="REG33324.1"/>
    </source>
</evidence>
<dbReference type="EMBL" id="QUMU01000004">
    <property type="protein sequence ID" value="REG33324.1"/>
    <property type="molecule type" value="Genomic_DNA"/>
</dbReference>
<gene>
    <name evidence="1" type="ORF">AA314_01594</name>
    <name evidence="2" type="ORF">ATI61_104615</name>
</gene>
<sequence>MALDLFKEKGVPLDRQRFTWKDLTRRTLSKLDDDAFTRVRVILMNGIESESVRFSHSCARMVRELREPLALIRRVEHFQQTLINWLNPANQSPLETTLGYEQTAIEVTASVAQHEPDPYLAQAYRFGMLEDFDHLYRYSALYDRLCGKDPNNITQSYTDIIPGRLTAIEHRHPLDDVRRPYEARTAAPITKLNALTIVSAENQVHTYYMNIGPIFTDPVARQLYAEIAAIEEQHVTQYESLCDPGESWLEKWLLHEANEVYNYYSCLQSETNPRIKEVWQRFTDYELGHLHYVMELFQRLEGRDPAEVLPRELPEPIGYHSHREFVRKVLMNEEGLSAKGTEFVPRAEEAERTLLYRQQLNSEGSPSAMASAGYRWRPGTELSEEAERVSTLAEGRIQ</sequence>
<proteinExistence type="predicted"/>
<name>A0AAC8TBR2_9BACT</name>
<evidence type="ECO:0008006" key="5">
    <source>
        <dbReference type="Google" id="ProtNLM"/>
    </source>
</evidence>
<dbReference type="AlphaFoldDB" id="A0AAC8TBR2"/>